<accession>D3B743</accession>
<evidence type="ECO:0000256" key="1">
    <source>
        <dbReference type="ARBA" id="ARBA00007527"/>
    </source>
</evidence>
<dbReference type="Pfam" id="PF03265">
    <property type="entry name" value="DNase_II"/>
    <property type="match status" value="1"/>
</dbReference>
<dbReference type="PANTHER" id="PTHR10858:SF23">
    <property type="entry name" value="DEOXYRIBONUCLEASE II"/>
    <property type="match status" value="1"/>
</dbReference>
<dbReference type="InterPro" id="IPR004947">
    <property type="entry name" value="DNase_II"/>
</dbReference>
<dbReference type="RefSeq" id="XP_020434703.1">
    <property type="nucleotide sequence ID" value="XM_020575183.1"/>
</dbReference>
<feature type="domain" description="IPT/TIG" evidence="3">
    <location>
        <begin position="1865"/>
        <end position="1956"/>
    </location>
</feature>
<dbReference type="InterPro" id="IPR002909">
    <property type="entry name" value="IPT_dom"/>
</dbReference>
<evidence type="ECO:0000313" key="4">
    <source>
        <dbReference type="EMBL" id="EFA82586.1"/>
    </source>
</evidence>
<dbReference type="InterPro" id="IPR014756">
    <property type="entry name" value="Ig_E-set"/>
</dbReference>
<dbReference type="GeneID" id="31359764"/>
<dbReference type="Proteomes" id="UP000001396">
    <property type="component" value="Unassembled WGS sequence"/>
</dbReference>
<feature type="domain" description="IPT/TIG" evidence="3">
    <location>
        <begin position="310"/>
        <end position="395"/>
    </location>
</feature>
<dbReference type="Pfam" id="PF01833">
    <property type="entry name" value="TIG"/>
    <property type="match status" value="4"/>
</dbReference>
<dbReference type="SMART" id="SM00429">
    <property type="entry name" value="IPT"/>
    <property type="match status" value="4"/>
</dbReference>
<evidence type="ECO:0000259" key="3">
    <source>
        <dbReference type="SMART" id="SM00429"/>
    </source>
</evidence>
<comment type="caution">
    <text evidence="4">The sequence shown here is derived from an EMBL/GenBank/DDBJ whole genome shotgun (WGS) entry which is preliminary data.</text>
</comment>
<dbReference type="Gene3D" id="2.60.40.10">
    <property type="entry name" value="Immunoglobulins"/>
    <property type="match status" value="4"/>
</dbReference>
<sequence>MVLQIKLVNILIFIVVGSFLSTIGSVKSQVITFYSPLFGYKFGVTEFTVRGTGFGAAPELYIASIRQLMIEVDVNPSGTSTFVWEIRNPNRLDRNYMKIQYGFTVVFPVLPVEEIFFNFITAKINSFTPEFYYPRALDNQVTLTIFGENLILFDNDPKPMVRFENNENQGELKVVSYSKTQIQCTIPNLEENVAMDFSIVVYPQSLPGGVIAPSLFFYTIPLQNRVVPTRGMSNQQQITIVGGPFLEFPQSYAIVVGGQNCVIKKRSSTRTICDFVNTQNVQPGTELALPIKSTIDGQFVLGLVNYVIFKPNILSFNPSASYSNTEFDISIKGNYLSTATSVLIGPSPCTITSISDNEIICNFNTIGDDLIGDLDVNVYFDGDTFVTGDEQFIFVARPSLLKITPTQIFTVGEWEINVVAQHFIDDNYIVINGVEMEAVPITDTLYKVKVDQNTLKWALGDYDLTIHSKYDPNVVSESLTLSVVDSDITISPNFGYYFSQTPVEIAFTNFPIQFSPTVAMVATLNNQPIGGNIIILSTQKLGVTVPPCTSDDNMVSVLTIDFTYYVFTISFNFNYLQPSYDSFIKPDLTLWQGGGYFEIHGANLQVITSIQLGDSLLDMSKCTHTTNILIRCEIPSRTPGKYFMVLIAKDSFNIDHPYSNDDELFIEYMGPSLISVSPARGSKTTQNTLYIDGTNLLDDPTLIQVTVGGLQCNNIQIINPGSQISCVIDPMDNVGELDVIVIVNGVTSDVIGKYLSYSISCLGRTQPDGTNEVVDWWFIYKLGANAPGNPYLYIDSKMEKLELYNDLQHQAPIPDTQPNPTFSPLEATFGQPGVTYYMFYNDQTGTRKNSGYRDQSTSHDTYGHTKGFTFWEEIGQTINGIHIHHSNPLFPSKADDGNGYNGPQKGIKFLGKNDFSQHFFCYSYNNLELVTEYMVKNYAFISGANVFPDLATSVSRQQAFPYLYDLIITKTMRQDLRNNQCEDQIIKGNRDLLNYCYWISNTEVIGNGLKAKYFSKIGTAANENNKLFKDPSRSSYILYKRPDMKYVDGVDLWMVVADTFAKRMFVQMFASQNNYDGGRPKYPMQPTEQILNVAHLELPRYLCPNSMLASGPRFAYSSNEHAKIAFPIYPTYSSQIRNDNDNYFCVGDNNRHNGQGERGGGAICFQHDTLVYQFNRMVRKYDTLNGANKQTGLSTAVSLFYSIAVPIKLERLGQHPTINCEIKDFIAGEHFSKYPREYTTVLLDTLDDVSDTTLNLQVLRTTNNNVAPEGQSAVLYVGGDNPVEMDVINYYADDIFSLHYIAFDEQVGSICDYDGQIQHGNRQEKHSASTTMKISIYFRSHRVTRQSSFQGGNIIFNYVINENIVGGGYYDPPRIFRQTSGMCDEELAYYMTLHFLYTQSPDTNSLIYNVGENASPNWANGVVYAISKKLLNHFYGMDTTQIEPCFSVVDGFTDIEDNQDDGSMEDPDDSVLFKRSASAAWAWMNPIYDDGSNAGRASDDSVPLVDLANLLINVLQDQDHTIVSLSNFYGDIGVQYRTDLNFITILQRYYLIPVAVNEGSDFNMVQIKMPVSSFFKSENLASISTDSTITKTPLSIDEISTKTGVQQLIATQLVNESDIVSLNIYQIEKLEVAIDKWISINGQSQAIQVLIKNPVTQYHNQPIKFIQELNHYQHGNTIDLKSQAVGTTGTKITLTSPLSISSITFILESIIMSESTTKTKLGDLEVYYLPKPEAYKGYITSDYDGMIISTINSQLCDIQMVQQSDFLSNNFDVTCSGVGPIITSVNILDGITDGGYQITLSGIRFNSSMIISIDDKECLSTVFISSEQLVCQVPSGIGKYKEIQISTQQTIFNIQRSKFLFSYGAPEITNVEPEIIKSYGSDFMTITGSNFGNDITKVQVLIDEKLDCTIYVLTQESIICLTPRAIGDHRSVTVIVDDQRTILNIDTLEQQSFSFRGPEIIKFVPASGDPNDKIIILGDGFGSSEDNDLPPLLYIGDNLVQIDNFTYDFIEFDLEYDTSTQPLIIQSGDQTISSQFTYYPAILTQLNNSDITTTGGLIEIQGIGLGISYDDVEIYLNSVEINCNAFNEFIECMIPAGIGRNIILTATLSDEPIDLADNYTISYNAPKILSVHHSDAQTLEINGSDFVPVELGVAVNPTTSNIKLLYNDRTEICTTFKSSEIAECPYSDDMPTAVQVMVGGQLSNTYGF</sequence>
<protein>
    <recommendedName>
        <fullName evidence="3">IPT/TIG domain-containing protein</fullName>
    </recommendedName>
</protein>
<dbReference type="SUPFAM" id="SSF81296">
    <property type="entry name" value="E set domains"/>
    <property type="match status" value="4"/>
</dbReference>
<evidence type="ECO:0000313" key="5">
    <source>
        <dbReference type="Proteomes" id="UP000001396"/>
    </source>
</evidence>
<gene>
    <name evidence="4" type="ORF">PPL_04277</name>
</gene>
<keyword evidence="5" id="KW-1185">Reference proteome</keyword>
<dbReference type="InParanoid" id="D3B743"/>
<organism evidence="4 5">
    <name type="scientific">Heterostelium pallidum (strain ATCC 26659 / Pp 5 / PN500)</name>
    <name type="common">Cellular slime mold</name>
    <name type="synonym">Polysphondylium pallidum</name>
    <dbReference type="NCBI Taxonomy" id="670386"/>
    <lineage>
        <taxon>Eukaryota</taxon>
        <taxon>Amoebozoa</taxon>
        <taxon>Evosea</taxon>
        <taxon>Eumycetozoa</taxon>
        <taxon>Dictyostelia</taxon>
        <taxon>Acytosteliales</taxon>
        <taxon>Acytosteliaceae</taxon>
        <taxon>Heterostelium</taxon>
    </lineage>
</organism>
<dbReference type="EMBL" id="ADBJ01000018">
    <property type="protein sequence ID" value="EFA82586.1"/>
    <property type="molecule type" value="Genomic_DNA"/>
</dbReference>
<feature type="domain" description="IPT/TIG" evidence="3">
    <location>
        <begin position="121"/>
        <end position="219"/>
    </location>
</feature>
<name>D3B743_HETP5</name>
<dbReference type="CDD" id="cd00603">
    <property type="entry name" value="IPT_PCSR"/>
    <property type="match status" value="4"/>
</dbReference>
<comment type="similarity">
    <text evidence="1">Belongs to the DNase II family.</text>
</comment>
<dbReference type="InterPro" id="IPR013783">
    <property type="entry name" value="Ig-like_fold"/>
</dbReference>
<feature type="domain" description="IPT/TIG" evidence="3">
    <location>
        <begin position="1779"/>
        <end position="1864"/>
    </location>
</feature>
<keyword evidence="2" id="KW-0378">Hydrolase</keyword>
<dbReference type="GO" id="GO:0004531">
    <property type="term" value="F:deoxyribonuclease II activity"/>
    <property type="evidence" value="ECO:0007669"/>
    <property type="project" value="InterPro"/>
</dbReference>
<reference evidence="4 5" key="1">
    <citation type="journal article" date="2011" name="Genome Res.">
        <title>Phylogeny-wide analysis of social amoeba genomes highlights ancient origins for complex intercellular communication.</title>
        <authorList>
            <person name="Heidel A.J."/>
            <person name="Lawal H.M."/>
            <person name="Felder M."/>
            <person name="Schilde C."/>
            <person name="Helps N.R."/>
            <person name="Tunggal B."/>
            <person name="Rivero F."/>
            <person name="John U."/>
            <person name="Schleicher M."/>
            <person name="Eichinger L."/>
            <person name="Platzer M."/>
            <person name="Noegel A.A."/>
            <person name="Schaap P."/>
            <person name="Gloeckner G."/>
        </authorList>
    </citation>
    <scope>NUCLEOTIDE SEQUENCE [LARGE SCALE GENOMIC DNA]</scope>
    <source>
        <strain evidence="5">ATCC 26659 / Pp 5 / PN500</strain>
    </source>
</reference>
<proteinExistence type="inferred from homology"/>
<dbReference type="PANTHER" id="PTHR10858">
    <property type="entry name" value="DEOXYRIBONUCLEASE II"/>
    <property type="match status" value="1"/>
</dbReference>
<evidence type="ECO:0000256" key="2">
    <source>
        <dbReference type="ARBA" id="ARBA00022801"/>
    </source>
</evidence>